<evidence type="ECO:0000313" key="5">
    <source>
        <dbReference type="EnsemblMetazoa" id="CLYHEMP005617.1"/>
    </source>
</evidence>
<feature type="transmembrane region" description="Helical" evidence="2">
    <location>
        <begin position="184"/>
        <end position="208"/>
    </location>
</feature>
<dbReference type="EnsemblMetazoa" id="CLYHEMT005617.1">
    <property type="protein sequence ID" value="CLYHEMP005617.1"/>
    <property type="gene ID" value="CLYHEMG005617"/>
</dbReference>
<feature type="transmembrane region" description="Helical" evidence="2">
    <location>
        <begin position="589"/>
        <end position="607"/>
    </location>
</feature>
<dbReference type="OrthoDB" id="207378at2759"/>
<feature type="transmembrane region" description="Helical" evidence="2">
    <location>
        <begin position="362"/>
        <end position="386"/>
    </location>
</feature>
<proteinExistence type="predicted"/>
<keyword evidence="3" id="KW-0732">Signal</keyword>
<dbReference type="PANTHER" id="PTHR11161:SF0">
    <property type="entry name" value="O-ACYLTRANSFERASE LIKE PROTEIN"/>
    <property type="match status" value="1"/>
</dbReference>
<evidence type="ECO:0000256" key="2">
    <source>
        <dbReference type="SAM" id="Phobius"/>
    </source>
</evidence>
<dbReference type="InterPro" id="IPR006621">
    <property type="entry name" value="Nose-resist-to-fluoxetine_N"/>
</dbReference>
<protein>
    <recommendedName>
        <fullName evidence="4">Nose resistant-to-fluoxetine protein N-terminal domain-containing protein</fullName>
    </recommendedName>
</protein>
<accession>A0A7M5UX50</accession>
<feature type="transmembrane region" description="Helical" evidence="2">
    <location>
        <begin position="563"/>
        <end position="580"/>
    </location>
</feature>
<feature type="transmembrane region" description="Helical" evidence="2">
    <location>
        <begin position="504"/>
        <end position="527"/>
    </location>
</feature>
<keyword evidence="6" id="KW-1185">Reference proteome</keyword>
<feature type="domain" description="Nose resistant-to-fluoxetine protein N-terminal" evidence="4">
    <location>
        <begin position="60"/>
        <end position="165"/>
    </location>
</feature>
<feature type="compositionally biased region" description="Basic and acidic residues" evidence="1">
    <location>
        <begin position="257"/>
        <end position="271"/>
    </location>
</feature>
<evidence type="ECO:0000313" key="6">
    <source>
        <dbReference type="Proteomes" id="UP000594262"/>
    </source>
</evidence>
<keyword evidence="2" id="KW-0812">Transmembrane</keyword>
<feature type="signal peptide" evidence="3">
    <location>
        <begin position="1"/>
        <end position="22"/>
    </location>
</feature>
<keyword evidence="2" id="KW-0472">Membrane</keyword>
<dbReference type="SMART" id="SM00703">
    <property type="entry name" value="NRF"/>
    <property type="match status" value="1"/>
</dbReference>
<feature type="transmembrane region" description="Helical" evidence="2">
    <location>
        <begin position="471"/>
        <end position="492"/>
    </location>
</feature>
<dbReference type="InterPro" id="IPR052728">
    <property type="entry name" value="O2_lipid_transport_reg"/>
</dbReference>
<feature type="chain" id="PRO_5029446340" description="Nose resistant-to-fluoxetine protein N-terminal domain-containing protein" evidence="3">
    <location>
        <begin position="23"/>
        <end position="736"/>
    </location>
</feature>
<feature type="transmembrane region" description="Helical" evidence="2">
    <location>
        <begin position="406"/>
        <end position="429"/>
    </location>
</feature>
<reference evidence="5" key="1">
    <citation type="submission" date="2021-01" db="UniProtKB">
        <authorList>
            <consortium name="EnsemblMetazoa"/>
        </authorList>
    </citation>
    <scope>IDENTIFICATION</scope>
</reference>
<feature type="region of interest" description="Disordered" evidence="1">
    <location>
        <begin position="250"/>
        <end position="274"/>
    </location>
</feature>
<dbReference type="Proteomes" id="UP000594262">
    <property type="component" value="Unplaced"/>
</dbReference>
<evidence type="ECO:0000256" key="1">
    <source>
        <dbReference type="SAM" id="MobiDB-lite"/>
    </source>
</evidence>
<feature type="transmembrane region" description="Helical" evidence="2">
    <location>
        <begin position="668"/>
        <end position="689"/>
    </location>
</feature>
<evidence type="ECO:0000259" key="4">
    <source>
        <dbReference type="SMART" id="SM00703"/>
    </source>
</evidence>
<dbReference type="GO" id="GO:0016747">
    <property type="term" value="F:acyltransferase activity, transferring groups other than amino-acyl groups"/>
    <property type="evidence" value="ECO:0007669"/>
    <property type="project" value="InterPro"/>
</dbReference>
<sequence length="736" mass="84658">MRMFGKLLTITTILAMIRVSNTQFPDLGDQFPKLSMECNVQLYKHGKPIFDLMMRTSNQTAGGGQNIMKTLLLTPLGKMLDSWGKLPARVFNLHTNWMGAYDECKSMQFTKYCSSNMKIYNMLDGVYGSCVPKGCSDNDTHEILNFISKKYLNNYLTFPDSGKISWIFGSPTYCEKPVSYNNGFYVTLVLSSIILVLCLLGSFVDGFVEPVKILKTRREANGIENKGLENDDEKDAKSIPMKSLSGDGIMNNNEEEEVKKKEDFEEKKMNHEEEETTKTVTIEIDADPLLLKILRCFSLQRNTCAIMGTEQPKGAIRSVHGIRALSMFWVIIGHVFLWSQGVPNDNTLVAMSKLATEWSYQVINNSFVSVDSFFLLSGLLVSYLSWKRMDKTNGKINLPMFYIHRFLRLTPLYMFVILLWNNIFPYTIFGPLAPRYQTENHFKACNKYWWTNLLYINNFWPENFTSGCLDWSWYLANDMQFYIVAPVILYVMYKVEQKFKHSKYRIIAVSSVIIILCTICVIINAAMVGGYDYPSLLINGNIPGNPRQKSYQKNHDKIYTKPYTRINPYLVGILVGYLLARKDQIKRTLIYIFLWLVAFGLGYAVVYGPYVEAYKELLDYLSNGSNVMYGAFHRLVWAIAVGWIVYACQNGFGGYINSFLSWGAWVPISRLTFAAYLVHPLVIFFFYGISERPYHYQDNMIVYNMFSNIFWAYGCAFILAVTVEYPSMQLEKLLIS</sequence>
<dbReference type="AlphaFoldDB" id="A0A7M5UX50"/>
<feature type="transmembrane region" description="Helical" evidence="2">
    <location>
        <begin position="701"/>
        <end position="723"/>
    </location>
</feature>
<name>A0A7M5UX50_9CNID</name>
<dbReference type="Pfam" id="PF20146">
    <property type="entry name" value="NRF"/>
    <property type="match status" value="1"/>
</dbReference>
<dbReference type="Pfam" id="PF01757">
    <property type="entry name" value="Acyl_transf_3"/>
    <property type="match status" value="1"/>
</dbReference>
<evidence type="ECO:0000256" key="3">
    <source>
        <dbReference type="SAM" id="SignalP"/>
    </source>
</evidence>
<organism evidence="5 6">
    <name type="scientific">Clytia hemisphaerica</name>
    <dbReference type="NCBI Taxonomy" id="252671"/>
    <lineage>
        <taxon>Eukaryota</taxon>
        <taxon>Metazoa</taxon>
        <taxon>Cnidaria</taxon>
        <taxon>Hydrozoa</taxon>
        <taxon>Hydroidolina</taxon>
        <taxon>Leptothecata</taxon>
        <taxon>Obeliida</taxon>
        <taxon>Clytiidae</taxon>
        <taxon>Clytia</taxon>
    </lineage>
</organism>
<feature type="transmembrane region" description="Helical" evidence="2">
    <location>
        <begin position="322"/>
        <end position="342"/>
    </location>
</feature>
<dbReference type="InterPro" id="IPR002656">
    <property type="entry name" value="Acyl_transf_3_dom"/>
</dbReference>
<feature type="transmembrane region" description="Helical" evidence="2">
    <location>
        <begin position="627"/>
        <end position="647"/>
    </location>
</feature>
<dbReference type="PANTHER" id="PTHR11161">
    <property type="entry name" value="O-ACYLTRANSFERASE"/>
    <property type="match status" value="1"/>
</dbReference>
<keyword evidence="2" id="KW-1133">Transmembrane helix</keyword>